<feature type="domain" description="SAM" evidence="2">
    <location>
        <begin position="19"/>
        <end position="58"/>
    </location>
</feature>
<dbReference type="Gene3D" id="1.10.150.50">
    <property type="entry name" value="Transcription Factor, Ets-1"/>
    <property type="match status" value="1"/>
</dbReference>
<comment type="caution">
    <text evidence="3">The sequence shown here is derived from an EMBL/GenBank/DDBJ whole genome shotgun (WGS) entry which is preliminary data.</text>
</comment>
<accession>A0AAP0NB51</accession>
<dbReference type="EMBL" id="JBBPBK010000015">
    <property type="protein sequence ID" value="KAK9269453.1"/>
    <property type="molecule type" value="Genomic_DNA"/>
</dbReference>
<protein>
    <recommendedName>
        <fullName evidence="2">SAM domain-containing protein</fullName>
    </recommendedName>
</protein>
<feature type="region of interest" description="Disordered" evidence="1">
    <location>
        <begin position="102"/>
        <end position="148"/>
    </location>
</feature>
<keyword evidence="4" id="KW-1185">Reference proteome</keyword>
<dbReference type="Proteomes" id="UP001415857">
    <property type="component" value="Unassembled WGS sequence"/>
</dbReference>
<organism evidence="3 4">
    <name type="scientific">Liquidambar formosana</name>
    <name type="common">Formosan gum</name>
    <dbReference type="NCBI Taxonomy" id="63359"/>
    <lineage>
        <taxon>Eukaryota</taxon>
        <taxon>Viridiplantae</taxon>
        <taxon>Streptophyta</taxon>
        <taxon>Embryophyta</taxon>
        <taxon>Tracheophyta</taxon>
        <taxon>Spermatophyta</taxon>
        <taxon>Magnoliopsida</taxon>
        <taxon>eudicotyledons</taxon>
        <taxon>Gunneridae</taxon>
        <taxon>Pentapetalae</taxon>
        <taxon>Saxifragales</taxon>
        <taxon>Altingiaceae</taxon>
        <taxon>Liquidambar</taxon>
    </lineage>
</organism>
<dbReference type="Pfam" id="PF07647">
    <property type="entry name" value="SAM_2"/>
    <property type="match status" value="1"/>
</dbReference>
<dbReference type="PANTHER" id="PTHR33915:SF3">
    <property type="entry name" value="STERILE ALPHA MOTIF (SAM) DOMAIN PROTEIN"/>
    <property type="match status" value="1"/>
</dbReference>
<gene>
    <name evidence="3" type="ORF">L1049_001227</name>
</gene>
<dbReference type="CDD" id="cd09487">
    <property type="entry name" value="SAM_superfamily"/>
    <property type="match status" value="1"/>
</dbReference>
<evidence type="ECO:0000259" key="2">
    <source>
        <dbReference type="Pfam" id="PF07647"/>
    </source>
</evidence>
<dbReference type="InterPro" id="IPR013761">
    <property type="entry name" value="SAM/pointed_sf"/>
</dbReference>
<reference evidence="3 4" key="1">
    <citation type="journal article" date="2024" name="Plant J.">
        <title>Genome sequences and population genomics reveal climatic adaptation and genomic divergence between two closely related sweetgum species.</title>
        <authorList>
            <person name="Xu W.Q."/>
            <person name="Ren C.Q."/>
            <person name="Zhang X.Y."/>
            <person name="Comes H.P."/>
            <person name="Liu X.H."/>
            <person name="Li Y.G."/>
            <person name="Kettle C.J."/>
            <person name="Jalonen R."/>
            <person name="Gaisberger H."/>
            <person name="Ma Y.Z."/>
            <person name="Qiu Y.X."/>
        </authorList>
    </citation>
    <scope>NUCLEOTIDE SEQUENCE [LARGE SCALE GENOMIC DNA]</scope>
    <source>
        <strain evidence="3">Hangzhou</strain>
    </source>
</reference>
<sequence>MDWFSWLSKTNLDPSLTYEYGLAFARNELKEEDITYFNHEFLQSMGISIAKHRLEILKLSRKEIRGWPRALSRLVLAINKTKRCLTKCVASSKWDFHDDPAATAADRGGIPNSTPYRGQRWGPMLRKHKSSTGYKEENFRSPKLSGPLDPWVQERPMVTYMRPKVVSGPLDGKVHERLMFTNRSPRVVSGPLDRKGQEMLMLTGMSPVVSGPLDGRVQEKYVVPTRSPRVSGPLDGRVASPMAYGLYENEKMDDDYGDQSLWAALFQDMKPT</sequence>
<dbReference type="SUPFAM" id="SSF47769">
    <property type="entry name" value="SAM/Pointed domain"/>
    <property type="match status" value="1"/>
</dbReference>
<proteinExistence type="predicted"/>
<dbReference type="AlphaFoldDB" id="A0AAP0NB51"/>
<dbReference type="InterPro" id="IPR001660">
    <property type="entry name" value="SAM"/>
</dbReference>
<evidence type="ECO:0000313" key="4">
    <source>
        <dbReference type="Proteomes" id="UP001415857"/>
    </source>
</evidence>
<name>A0AAP0NB51_LIQFO</name>
<evidence type="ECO:0000313" key="3">
    <source>
        <dbReference type="EMBL" id="KAK9269453.1"/>
    </source>
</evidence>
<evidence type="ECO:0000256" key="1">
    <source>
        <dbReference type="SAM" id="MobiDB-lite"/>
    </source>
</evidence>
<dbReference type="PANTHER" id="PTHR33915">
    <property type="entry name" value="OSJNBA0033G05.11 PROTEIN"/>
    <property type="match status" value="1"/>
</dbReference>